<dbReference type="Proteomes" id="UP000186868">
    <property type="component" value="Unassembled WGS sequence"/>
</dbReference>
<name>A0A1U7HKS8_9CYAN</name>
<sequence>MEIDRVPITQLPSRYGIARSNLYTRLKDLGIEPEKQGKKAFVNAEQLQLLDALHEHIQKGGVTSEFLKNIDNARIQPERALAKLPTEQIPLFEPTTFVAVVEAIVKRLLPSTGSRLSYLRELEEAYEKGWLLSTSEVADLLKLSPKTIAAYGQKFEDAGFVFTRVGIRKGGEIAWAIDKHSSLDVLPNQLDIGIKEAFSSDFDPE</sequence>
<proteinExistence type="predicted"/>
<comment type="caution">
    <text evidence="1">The sequence shown here is derived from an EMBL/GenBank/DDBJ whole genome shotgun (WGS) entry which is preliminary data.</text>
</comment>
<protein>
    <submittedName>
        <fullName evidence="1">Uncharacterized protein</fullName>
    </submittedName>
</protein>
<gene>
    <name evidence="1" type="ORF">NIES593_08460</name>
</gene>
<dbReference type="OrthoDB" id="561104at2"/>
<evidence type="ECO:0000313" key="1">
    <source>
        <dbReference type="EMBL" id="OKH24179.1"/>
    </source>
</evidence>
<dbReference type="AlphaFoldDB" id="A0A1U7HKS8"/>
<dbReference type="RefSeq" id="WP_073599161.1">
    <property type="nucleotide sequence ID" value="NZ_MRCB01000007.1"/>
</dbReference>
<dbReference type="STRING" id="1921803.NIES593_08460"/>
<keyword evidence="2" id="KW-1185">Reference proteome</keyword>
<reference evidence="1 2" key="1">
    <citation type="submission" date="2016-11" db="EMBL/GenBank/DDBJ databases">
        <title>Draft Genome Sequences of Nine Cyanobacterial Strains from Diverse Habitats.</title>
        <authorList>
            <person name="Zhu T."/>
            <person name="Hou S."/>
            <person name="Lu X."/>
            <person name="Hess W.R."/>
        </authorList>
    </citation>
    <scope>NUCLEOTIDE SEQUENCE [LARGE SCALE GENOMIC DNA]</scope>
    <source>
        <strain evidence="1 2">NIES-593</strain>
    </source>
</reference>
<evidence type="ECO:0000313" key="2">
    <source>
        <dbReference type="Proteomes" id="UP000186868"/>
    </source>
</evidence>
<dbReference type="EMBL" id="MRCB01000007">
    <property type="protein sequence ID" value="OKH24179.1"/>
    <property type="molecule type" value="Genomic_DNA"/>
</dbReference>
<accession>A0A1U7HKS8</accession>
<organism evidence="1 2">
    <name type="scientific">Hydrococcus rivularis NIES-593</name>
    <dbReference type="NCBI Taxonomy" id="1921803"/>
    <lineage>
        <taxon>Bacteria</taxon>
        <taxon>Bacillati</taxon>
        <taxon>Cyanobacteriota</taxon>
        <taxon>Cyanophyceae</taxon>
        <taxon>Pleurocapsales</taxon>
        <taxon>Hydrococcaceae</taxon>
        <taxon>Hydrococcus</taxon>
    </lineage>
</organism>